<evidence type="ECO:0000313" key="8">
    <source>
        <dbReference type="Proteomes" id="UP000011560"/>
    </source>
</evidence>
<dbReference type="PATRIC" id="fig|1227490.4.peg.2543"/>
<dbReference type="AlphaFoldDB" id="M0BEP4"/>
<feature type="transmembrane region" description="Helical" evidence="5">
    <location>
        <begin position="91"/>
        <end position="113"/>
    </location>
</feature>
<keyword evidence="3 5" id="KW-1133">Transmembrane helix</keyword>
<feature type="transmembrane region" description="Helical" evidence="5">
    <location>
        <begin position="262"/>
        <end position="295"/>
    </location>
</feature>
<dbReference type="InterPro" id="IPR011020">
    <property type="entry name" value="HTTM-like"/>
</dbReference>
<dbReference type="EMBL" id="AOIQ01000019">
    <property type="protein sequence ID" value="ELZ08942.1"/>
    <property type="molecule type" value="Genomic_DNA"/>
</dbReference>
<accession>M0BEP4</accession>
<dbReference type="RefSeq" id="WP_007703071.1">
    <property type="nucleotide sequence ID" value="NZ_AOIQ01000019.1"/>
</dbReference>
<organism evidence="7 8">
    <name type="scientific">Halovivax asiaticus JCM 14624</name>
    <dbReference type="NCBI Taxonomy" id="1227490"/>
    <lineage>
        <taxon>Archaea</taxon>
        <taxon>Methanobacteriati</taxon>
        <taxon>Methanobacteriota</taxon>
        <taxon>Stenosarchaea group</taxon>
        <taxon>Halobacteria</taxon>
        <taxon>Halobacteriales</taxon>
        <taxon>Natrialbaceae</taxon>
        <taxon>Halovivax</taxon>
    </lineage>
</organism>
<proteinExistence type="predicted"/>
<feature type="domain" description="HTTM-like" evidence="6">
    <location>
        <begin position="28"/>
        <end position="300"/>
    </location>
</feature>
<keyword evidence="2 5" id="KW-0812">Transmembrane</keyword>
<keyword evidence="4 5" id="KW-0472">Membrane</keyword>
<dbReference type="OrthoDB" id="327281at2157"/>
<dbReference type="PANTHER" id="PTHR39535">
    <property type="entry name" value="SPORULATION-DELAYING PROTEIN SDPB"/>
    <property type="match status" value="1"/>
</dbReference>
<dbReference type="STRING" id="1227490.C479_12479"/>
<evidence type="ECO:0000256" key="4">
    <source>
        <dbReference type="ARBA" id="ARBA00023136"/>
    </source>
</evidence>
<dbReference type="GO" id="GO:0012505">
    <property type="term" value="C:endomembrane system"/>
    <property type="evidence" value="ECO:0007669"/>
    <property type="project" value="UniProtKB-SubCell"/>
</dbReference>
<gene>
    <name evidence="7" type="ORF">C479_12479</name>
</gene>
<evidence type="ECO:0000256" key="3">
    <source>
        <dbReference type="ARBA" id="ARBA00022989"/>
    </source>
</evidence>
<evidence type="ECO:0000313" key="7">
    <source>
        <dbReference type="EMBL" id="ELZ08942.1"/>
    </source>
</evidence>
<feature type="transmembrane region" description="Helical" evidence="5">
    <location>
        <begin position="133"/>
        <end position="155"/>
    </location>
</feature>
<dbReference type="InterPro" id="IPR053934">
    <property type="entry name" value="HTTM_dom"/>
</dbReference>
<dbReference type="InterPro" id="IPR052964">
    <property type="entry name" value="Sporulation_signal_mat"/>
</dbReference>
<feature type="transmembrane region" description="Helical" evidence="5">
    <location>
        <begin position="36"/>
        <end position="53"/>
    </location>
</feature>
<comment type="caution">
    <text evidence="7">The sequence shown here is derived from an EMBL/GenBank/DDBJ whole genome shotgun (WGS) entry which is preliminary data.</text>
</comment>
<evidence type="ECO:0000256" key="1">
    <source>
        <dbReference type="ARBA" id="ARBA00004127"/>
    </source>
</evidence>
<dbReference type="Proteomes" id="UP000011560">
    <property type="component" value="Unassembled WGS sequence"/>
</dbReference>
<name>M0BEP4_9EURY</name>
<reference evidence="7 8" key="1">
    <citation type="journal article" date="2014" name="PLoS Genet.">
        <title>Phylogenetically driven sequencing of extremely halophilic archaea reveals strategies for static and dynamic osmo-response.</title>
        <authorList>
            <person name="Becker E.A."/>
            <person name="Seitzer P.M."/>
            <person name="Tritt A."/>
            <person name="Larsen D."/>
            <person name="Krusor M."/>
            <person name="Yao A.I."/>
            <person name="Wu D."/>
            <person name="Madern D."/>
            <person name="Eisen J.A."/>
            <person name="Darling A.E."/>
            <person name="Facciotti M.T."/>
        </authorList>
    </citation>
    <scope>NUCLEOTIDE SEQUENCE [LARGE SCALE GENOMIC DNA]</scope>
    <source>
        <strain evidence="7 8">JCM 14624</strain>
    </source>
</reference>
<feature type="transmembrane region" description="Helical" evidence="5">
    <location>
        <begin position="176"/>
        <end position="197"/>
    </location>
</feature>
<comment type="subcellular location">
    <subcellularLocation>
        <location evidence="1">Endomembrane system</location>
        <topology evidence="1">Multi-pass membrane protein</topology>
    </subcellularLocation>
</comment>
<dbReference type="SMART" id="SM00752">
    <property type="entry name" value="HTTM"/>
    <property type="match status" value="1"/>
</dbReference>
<evidence type="ECO:0000256" key="2">
    <source>
        <dbReference type="ARBA" id="ARBA00022692"/>
    </source>
</evidence>
<dbReference type="Pfam" id="PF05090">
    <property type="entry name" value="HTTM"/>
    <property type="match status" value="1"/>
</dbReference>
<dbReference type="PANTHER" id="PTHR39535:SF2">
    <property type="entry name" value="HTTM DOMAIN-CONTAINING PROTEIN"/>
    <property type="match status" value="1"/>
</dbReference>
<feature type="transmembrane region" description="Helical" evidence="5">
    <location>
        <begin position="234"/>
        <end position="255"/>
    </location>
</feature>
<protein>
    <submittedName>
        <fullName evidence="7">HTTM domain-containing protein</fullName>
    </submittedName>
</protein>
<evidence type="ECO:0000259" key="6">
    <source>
        <dbReference type="SMART" id="SM00752"/>
    </source>
</evidence>
<evidence type="ECO:0000256" key="5">
    <source>
        <dbReference type="SAM" id="Phobius"/>
    </source>
</evidence>
<sequence length="530" mass="58477">MNRATTSKPFRRRLSSALDAFGGAIATRFAIDRRGLAAFRMGLGALLLLDLALRSRHLRAFYTDDGVLPRRALFSDYTDAYSVHALSGEPWAIALLFLIAGAFALALLVGYRTRLATVASWLLLLSLQARNPMVLNGGDSLFALLLFWSIFLPLGARWSVDAIRKGSASADGDTSISSIATMALLLQVVLMYVTNAIHKTRSELWMDGEAVAYIMQADQFSAFLGNHLADFTGLLQAMSVVWVGLLLAAPLLIVLTGWPRALLATLFVGMHLGMAASMQLGIFPVVVVTGLLPFYQSGVWNRVSAVTTWTGIGPTLERWGDRFHRTTPTLPSLPAYSHLRASSADTRLPDSADLQAGISHGRTLFSTVLPWFFLVLVVLSNAQAVDYTEVPDPAEEVLDTAELDQSWQMFAPDPLYTTSWYAVPGELEDGTTVDVLYDRAVSLDRPPNVDETYPSARWRKYLGNVYGADNENHRSYLANYLCESWNRSHETDVETIEIERLYERTNPFTGPEASGDITLIEYDCGGEFIQ</sequence>
<keyword evidence="8" id="KW-1185">Reference proteome</keyword>